<accession>A0A917UES5</accession>
<organism evidence="2 3">
    <name type="scientific">Dactylosporangium sucinum</name>
    <dbReference type="NCBI Taxonomy" id="1424081"/>
    <lineage>
        <taxon>Bacteria</taxon>
        <taxon>Bacillati</taxon>
        <taxon>Actinomycetota</taxon>
        <taxon>Actinomycetes</taxon>
        <taxon>Micromonosporales</taxon>
        <taxon>Micromonosporaceae</taxon>
        <taxon>Dactylosporangium</taxon>
    </lineage>
</organism>
<feature type="domain" description="DUF397" evidence="1">
    <location>
        <begin position="7"/>
        <end position="57"/>
    </location>
</feature>
<sequence>MAALNERWHKPTRSGNNGQCVEARFVDGVVEVRNSNAPDAGSVRFTRAEWETFIAAVDTDGEFRLP</sequence>
<keyword evidence="3" id="KW-1185">Reference proteome</keyword>
<dbReference type="EMBL" id="BMPI01000094">
    <property type="protein sequence ID" value="GGM83897.1"/>
    <property type="molecule type" value="Genomic_DNA"/>
</dbReference>
<name>A0A917UES5_9ACTN</name>
<evidence type="ECO:0000313" key="2">
    <source>
        <dbReference type="EMBL" id="GGM83897.1"/>
    </source>
</evidence>
<dbReference type="Pfam" id="PF04149">
    <property type="entry name" value="DUF397"/>
    <property type="match status" value="1"/>
</dbReference>
<reference evidence="2" key="2">
    <citation type="submission" date="2020-09" db="EMBL/GenBank/DDBJ databases">
        <authorList>
            <person name="Sun Q."/>
            <person name="Ohkuma M."/>
        </authorList>
    </citation>
    <scope>NUCLEOTIDE SEQUENCE</scope>
    <source>
        <strain evidence="2">JCM 19831</strain>
    </source>
</reference>
<gene>
    <name evidence="2" type="ORF">GCM10007977_101640</name>
</gene>
<reference evidence="2" key="1">
    <citation type="journal article" date="2014" name="Int. J. Syst. Evol. Microbiol.">
        <title>Complete genome sequence of Corynebacterium casei LMG S-19264T (=DSM 44701T), isolated from a smear-ripened cheese.</title>
        <authorList>
            <consortium name="US DOE Joint Genome Institute (JGI-PGF)"/>
            <person name="Walter F."/>
            <person name="Albersmeier A."/>
            <person name="Kalinowski J."/>
            <person name="Ruckert C."/>
        </authorList>
    </citation>
    <scope>NUCLEOTIDE SEQUENCE</scope>
    <source>
        <strain evidence="2">JCM 19831</strain>
    </source>
</reference>
<evidence type="ECO:0000313" key="3">
    <source>
        <dbReference type="Proteomes" id="UP000642070"/>
    </source>
</evidence>
<dbReference type="InterPro" id="IPR007278">
    <property type="entry name" value="DUF397"/>
</dbReference>
<proteinExistence type="predicted"/>
<comment type="caution">
    <text evidence="2">The sequence shown here is derived from an EMBL/GenBank/DDBJ whole genome shotgun (WGS) entry which is preliminary data.</text>
</comment>
<dbReference type="Proteomes" id="UP000642070">
    <property type="component" value="Unassembled WGS sequence"/>
</dbReference>
<dbReference type="AlphaFoldDB" id="A0A917UES5"/>
<protein>
    <recommendedName>
        <fullName evidence="1">DUF397 domain-containing protein</fullName>
    </recommendedName>
</protein>
<dbReference type="RefSeq" id="WP_033359839.1">
    <property type="nucleotide sequence ID" value="NZ_BMPI01000094.1"/>
</dbReference>
<evidence type="ECO:0000259" key="1">
    <source>
        <dbReference type="Pfam" id="PF04149"/>
    </source>
</evidence>